<dbReference type="GO" id="GO:0030313">
    <property type="term" value="C:cell envelope"/>
    <property type="evidence" value="ECO:0007669"/>
    <property type="project" value="UniProtKB-SubCell"/>
</dbReference>
<evidence type="ECO:0000313" key="5">
    <source>
        <dbReference type="EMBL" id="PKD20444.1"/>
    </source>
</evidence>
<dbReference type="AlphaFoldDB" id="A0A2N0U0C2"/>
<dbReference type="InterPro" id="IPR034984">
    <property type="entry name" value="Imelysin-like_IPPA"/>
</dbReference>
<comment type="subcellular location">
    <subcellularLocation>
        <location evidence="1">Cell envelope</location>
    </subcellularLocation>
</comment>
<dbReference type="EMBL" id="LKTS01000005">
    <property type="protein sequence ID" value="PKD20444.1"/>
    <property type="molecule type" value="Genomic_DNA"/>
</dbReference>
<dbReference type="CDD" id="cd14659">
    <property type="entry name" value="Imelysin-like_IPPA"/>
    <property type="match status" value="1"/>
</dbReference>
<keyword evidence="6" id="KW-1185">Reference proteome</keyword>
<accession>A0A2N0U0C2</accession>
<evidence type="ECO:0000259" key="4">
    <source>
        <dbReference type="Pfam" id="PF09375"/>
    </source>
</evidence>
<dbReference type="InterPro" id="IPR038352">
    <property type="entry name" value="Imelysin_sf"/>
</dbReference>
<dbReference type="Gene3D" id="1.20.1420.20">
    <property type="entry name" value="M75 peptidase, HXXE motif"/>
    <property type="match status" value="1"/>
</dbReference>
<dbReference type="Pfam" id="PF09375">
    <property type="entry name" value="Peptidase_M75"/>
    <property type="match status" value="1"/>
</dbReference>
<comment type="caution">
    <text evidence="5">The sequence shown here is derived from an EMBL/GenBank/DDBJ whole genome shotgun (WGS) entry which is preliminary data.</text>
</comment>
<protein>
    <submittedName>
        <fullName evidence="5">Peptidase M75 superfamily protein</fullName>
    </submittedName>
</protein>
<feature type="chain" id="PRO_5014800035" evidence="3">
    <location>
        <begin position="21"/>
        <end position="373"/>
    </location>
</feature>
<feature type="signal peptide" evidence="3">
    <location>
        <begin position="1"/>
        <end position="20"/>
    </location>
</feature>
<dbReference type="Proteomes" id="UP000232673">
    <property type="component" value="Unassembled WGS sequence"/>
</dbReference>
<dbReference type="RefSeq" id="WP_079713850.1">
    <property type="nucleotide sequence ID" value="NZ_FUZC01000012.1"/>
</dbReference>
<evidence type="ECO:0000313" key="6">
    <source>
        <dbReference type="Proteomes" id="UP000232673"/>
    </source>
</evidence>
<feature type="domain" description="Imelysin-like" evidence="4">
    <location>
        <begin position="50"/>
        <end position="348"/>
    </location>
</feature>
<evidence type="ECO:0000256" key="3">
    <source>
        <dbReference type="SAM" id="SignalP"/>
    </source>
</evidence>
<sequence length="373" mass="41652">MIRILRFSTLFLLAAVISCSDTEDTDDGANTDSFDRGEMLQNWADNIIIPSFENFEGITQTLEEKTFAFTSDPSETTLNELRSAYEDGYLGFQTVSLFEIGEAEAINYRSNLNTYPLDAAGVDGKISTDDYNLELPSAYDEQGFPALDYLLNGLAETDTEIVEFYTSHENAEVYKNYLNDVSKRINALTNTVHSGWKDSFRDDFVSNTGSSSTGAVDRITNDYVLYYEKFVRSGKIGIPAGVFTGNPVPGAVEAYYSPSLSKDLYLKSLQTTQNFFNGRHFNGSQEGPGYDDYLDYLNSIKNGEDLSKLINSQFDIIRAHAEVLDNSFVSQVENNNNEMLAAYDELQQNVILLKVDMMQALSISVDYVDSDGD</sequence>
<organism evidence="5 6">
    <name type="scientific">Salegentibacter salinarum</name>
    <dbReference type="NCBI Taxonomy" id="447422"/>
    <lineage>
        <taxon>Bacteria</taxon>
        <taxon>Pseudomonadati</taxon>
        <taxon>Bacteroidota</taxon>
        <taxon>Flavobacteriia</taxon>
        <taxon>Flavobacteriales</taxon>
        <taxon>Flavobacteriaceae</taxon>
        <taxon>Salegentibacter</taxon>
    </lineage>
</organism>
<name>A0A2N0U0C2_9FLAO</name>
<evidence type="ECO:0000256" key="1">
    <source>
        <dbReference type="ARBA" id="ARBA00004196"/>
    </source>
</evidence>
<dbReference type="PROSITE" id="PS51257">
    <property type="entry name" value="PROKAR_LIPOPROTEIN"/>
    <property type="match status" value="1"/>
</dbReference>
<reference evidence="5 6" key="1">
    <citation type="submission" date="2015-10" db="EMBL/GenBank/DDBJ databases">
        <title>Draft genome sequence of Salegentibacter salinarum KCTC 12975.</title>
        <authorList>
            <person name="Lin W."/>
            <person name="Zheng Q."/>
        </authorList>
    </citation>
    <scope>NUCLEOTIDE SEQUENCE [LARGE SCALE GENOMIC DNA]</scope>
    <source>
        <strain evidence="5 6">KCTC 12975</strain>
    </source>
</reference>
<keyword evidence="2 3" id="KW-0732">Signal</keyword>
<dbReference type="InterPro" id="IPR018976">
    <property type="entry name" value="Imelysin-like"/>
</dbReference>
<gene>
    <name evidence="5" type="ORF">APR41_14295</name>
</gene>
<dbReference type="OrthoDB" id="650514at2"/>
<proteinExistence type="predicted"/>
<dbReference type="STRING" id="447422.SAMN05660903_02832"/>
<evidence type="ECO:0000256" key="2">
    <source>
        <dbReference type="ARBA" id="ARBA00022729"/>
    </source>
</evidence>